<dbReference type="PANTHER" id="PTHR42792">
    <property type="entry name" value="FLAGELLIN"/>
    <property type="match status" value="1"/>
</dbReference>
<name>E0USI9_SULAO</name>
<dbReference type="KEGG" id="sua:Saut_1104"/>
<dbReference type="InterPro" id="IPR001492">
    <property type="entry name" value="Flagellin"/>
</dbReference>
<keyword evidence="2" id="KW-0282">Flagellum</keyword>
<gene>
    <name evidence="2" type="ordered locus">Saut_1104</name>
</gene>
<protein>
    <submittedName>
        <fullName evidence="2">Flagellin domain protein</fullName>
    </submittedName>
</protein>
<dbReference type="InterPro" id="IPR001029">
    <property type="entry name" value="Flagellin_N"/>
</dbReference>
<dbReference type="EMBL" id="CP002205">
    <property type="protein sequence ID" value="ADN09152.1"/>
    <property type="molecule type" value="Genomic_DNA"/>
</dbReference>
<dbReference type="HOGENOM" id="CLU_020518_0_0_7"/>
<dbReference type="eggNOG" id="COG1344">
    <property type="taxonomic scope" value="Bacteria"/>
</dbReference>
<dbReference type="RefSeq" id="WP_013326908.1">
    <property type="nucleotide sequence ID" value="NC_014506.1"/>
</dbReference>
<organism evidence="2 3">
    <name type="scientific">Sulfurimonas autotrophica (strain ATCC BAA-671 / DSM 16294 / JCM 11897 / OK10)</name>
    <dbReference type="NCBI Taxonomy" id="563040"/>
    <lineage>
        <taxon>Bacteria</taxon>
        <taxon>Pseudomonadati</taxon>
        <taxon>Campylobacterota</taxon>
        <taxon>Epsilonproteobacteria</taxon>
        <taxon>Campylobacterales</taxon>
        <taxon>Sulfurimonadaceae</taxon>
        <taxon>Sulfurimonas</taxon>
    </lineage>
</organism>
<dbReference type="SUPFAM" id="SSF64518">
    <property type="entry name" value="Phase 1 flagellin"/>
    <property type="match status" value="1"/>
</dbReference>
<dbReference type="GO" id="GO:0005198">
    <property type="term" value="F:structural molecule activity"/>
    <property type="evidence" value="ECO:0007669"/>
    <property type="project" value="InterPro"/>
</dbReference>
<dbReference type="GO" id="GO:0009288">
    <property type="term" value="C:bacterial-type flagellum"/>
    <property type="evidence" value="ECO:0007669"/>
    <property type="project" value="InterPro"/>
</dbReference>
<dbReference type="PANTHER" id="PTHR42792:SF1">
    <property type="entry name" value="FLAGELLAR HOOK-ASSOCIATED PROTEIN 3"/>
    <property type="match status" value="1"/>
</dbReference>
<keyword evidence="2" id="KW-0966">Cell projection</keyword>
<dbReference type="Pfam" id="PF00669">
    <property type="entry name" value="Flagellin_N"/>
    <property type="match status" value="1"/>
</dbReference>
<accession>E0USI9</accession>
<evidence type="ECO:0000313" key="3">
    <source>
        <dbReference type="Proteomes" id="UP000007803"/>
    </source>
</evidence>
<reference evidence="3" key="1">
    <citation type="journal article" date="2010" name="Stand. Genomic Sci.">
        <title>Complete genome sequence of Sulfurimonas autotrophica type strain (OK10).</title>
        <authorList>
            <person name="Sikorski J."/>
            <person name="Munk C."/>
            <person name="Lapidus A."/>
            <person name="Djao O."/>
            <person name="Lucas S."/>
            <person name="Glavina Del Rio T."/>
            <person name="Nolan M."/>
            <person name="Tice H."/>
            <person name="Han C."/>
            <person name="Cheng J."/>
            <person name="Tapia R."/>
            <person name="Goodwin L."/>
            <person name="Pitluck S."/>
            <person name="Liolios K."/>
            <person name="Ivanova N."/>
            <person name="Mavromatis K."/>
            <person name="Mikhailova N."/>
            <person name="Pati A."/>
            <person name="Sims D."/>
            <person name="Meincke L."/>
            <person name="Brettin T."/>
            <person name="Detter J."/>
            <person name="Chen A."/>
            <person name="Palaniappan K."/>
            <person name="Land M."/>
            <person name="Hauser L."/>
            <person name="Chang Y."/>
            <person name="Jeffries C."/>
            <person name="Rohde M."/>
            <person name="Lang E."/>
            <person name="Spring S."/>
            <person name="Goker M."/>
            <person name="Woyke T."/>
            <person name="Bristow J."/>
            <person name="Eisen J."/>
            <person name="Markowitz V."/>
            <person name="Hugenholtz P."/>
            <person name="Kyrpides N."/>
            <person name="Klenk H."/>
        </authorList>
    </citation>
    <scope>NUCLEOTIDE SEQUENCE [LARGE SCALE GENOMIC DNA]</scope>
    <source>
        <strain evidence="3">ATCC BAA-671 / DSM 16294 / JCM 11897 / OK10</strain>
    </source>
</reference>
<dbReference type="OrthoDB" id="9758307at2"/>
<dbReference type="Gene3D" id="1.20.1330.10">
    <property type="entry name" value="f41 fragment of flagellin, N-terminal domain"/>
    <property type="match status" value="2"/>
</dbReference>
<keyword evidence="2" id="KW-0969">Cilium</keyword>
<sequence length="708" mass="76671">MRVTSSMYYNSLYGTNNLKINNELFDVNKQIASGLKIQYAKDDVKTFTETMRLDNELVTIGQVKKSTESGYKVSNQTDVVLNEFETSMNRTRTLLVNAANGTHSDDSLDAIAGELRGLEKHFKNLANTSINGQFLFSGSAVNTRPIDDNGVYHGNDAGMNSFLGSNSTQKYNLTGSELFLGEDRLTRRNVTTNVIQENLSKKYPEFTATSAENGSFATITKDDTIRDLMGDTDSTVDTATQKHHFYIRGVKSDGTSFNKQIDMKDSDKIDDLLNGIGKAYGNTSNLQIVNVGLNSNGQITIEDKLQGSSKLDFHMVGAVDFDQSDGNDEADINDAVYATAGQISNLDGGETNFAEIINPTTPPANDLYVKEFVKSPYASAATSISNIDGLLYDRTSFVKDGSTLSSNVSQVLKNSNEFATAATKISEVADLSQGTAGTLDGTTFNLNGKDVNGNSYTATIDFKSAGSTFSLDGGTTNYDIFNMETPRAAVDADKMTYQQLMDVVNMAATNTLPATTNTTTDYDAAIKQSNVVGNTKLSYDGKIEFTDLTASSTNASLAIYDANSGDFTNPSSVMSFNANNALTIIDPKTDFFKNLDEAITAVEDHKLYPDSSSGTMRNQGIENAIAMLDKLQSHISRSHSTVGAQSNTLTSSLERSQLLEISTMTLRSSVIDTDVAEASLKLQQLNLNYQAMLSTVGKVSQLSLVNYL</sequence>
<feature type="domain" description="Flagellin N-terminal" evidence="1">
    <location>
        <begin position="15"/>
        <end position="139"/>
    </location>
</feature>
<evidence type="ECO:0000259" key="1">
    <source>
        <dbReference type="Pfam" id="PF00669"/>
    </source>
</evidence>
<proteinExistence type="predicted"/>
<keyword evidence="3" id="KW-1185">Reference proteome</keyword>
<evidence type="ECO:0000313" key="2">
    <source>
        <dbReference type="EMBL" id="ADN09152.1"/>
    </source>
</evidence>
<dbReference type="Proteomes" id="UP000007803">
    <property type="component" value="Chromosome"/>
</dbReference>
<dbReference type="AlphaFoldDB" id="E0USI9"/>
<dbReference type="STRING" id="563040.Saut_1104"/>